<dbReference type="Proteomes" id="UP000184063">
    <property type="component" value="Unassembled WGS sequence"/>
</dbReference>
<dbReference type="VEuPathDB" id="FungiDB:ASPFODRAFT_648281"/>
<gene>
    <name evidence="1" type="ORF">ASPFODRAFT_648281</name>
</gene>
<evidence type="ECO:0000313" key="1">
    <source>
        <dbReference type="EMBL" id="OJZ84919.1"/>
    </source>
</evidence>
<protein>
    <submittedName>
        <fullName evidence="1">Uncharacterized protein</fullName>
    </submittedName>
</protein>
<reference evidence="2" key="1">
    <citation type="journal article" date="2017" name="Genome Biol.">
        <title>Comparative genomics reveals high biological diversity and specific adaptations in the industrially and medically important fungal genus Aspergillus.</title>
        <authorList>
            <person name="de Vries R.P."/>
            <person name="Riley R."/>
            <person name="Wiebenga A."/>
            <person name="Aguilar-Osorio G."/>
            <person name="Amillis S."/>
            <person name="Uchima C.A."/>
            <person name="Anderluh G."/>
            <person name="Asadollahi M."/>
            <person name="Askin M."/>
            <person name="Barry K."/>
            <person name="Battaglia E."/>
            <person name="Bayram O."/>
            <person name="Benocci T."/>
            <person name="Braus-Stromeyer S.A."/>
            <person name="Caldana C."/>
            <person name="Canovas D."/>
            <person name="Cerqueira G.C."/>
            <person name="Chen F."/>
            <person name="Chen W."/>
            <person name="Choi C."/>
            <person name="Clum A."/>
            <person name="Dos Santos R.A."/>
            <person name="Damasio A.R."/>
            <person name="Diallinas G."/>
            <person name="Emri T."/>
            <person name="Fekete E."/>
            <person name="Flipphi M."/>
            <person name="Freyberg S."/>
            <person name="Gallo A."/>
            <person name="Gournas C."/>
            <person name="Habgood R."/>
            <person name="Hainaut M."/>
            <person name="Harispe M.L."/>
            <person name="Henrissat B."/>
            <person name="Hilden K.S."/>
            <person name="Hope R."/>
            <person name="Hossain A."/>
            <person name="Karabika E."/>
            <person name="Karaffa L."/>
            <person name="Karanyi Z."/>
            <person name="Krasevec N."/>
            <person name="Kuo A."/>
            <person name="Kusch H."/>
            <person name="LaButti K."/>
            <person name="Lagendijk E.L."/>
            <person name="Lapidus A."/>
            <person name="Levasseur A."/>
            <person name="Lindquist E."/>
            <person name="Lipzen A."/>
            <person name="Logrieco A.F."/>
            <person name="MacCabe A."/>
            <person name="Maekelae M.R."/>
            <person name="Malavazi I."/>
            <person name="Melin P."/>
            <person name="Meyer V."/>
            <person name="Mielnichuk N."/>
            <person name="Miskei M."/>
            <person name="Molnar A.P."/>
            <person name="Mule G."/>
            <person name="Ngan C.Y."/>
            <person name="Orejas M."/>
            <person name="Orosz E."/>
            <person name="Ouedraogo J.P."/>
            <person name="Overkamp K.M."/>
            <person name="Park H.-S."/>
            <person name="Perrone G."/>
            <person name="Piumi F."/>
            <person name="Punt P.J."/>
            <person name="Ram A.F."/>
            <person name="Ramon A."/>
            <person name="Rauscher S."/>
            <person name="Record E."/>
            <person name="Riano-Pachon D.M."/>
            <person name="Robert V."/>
            <person name="Roehrig J."/>
            <person name="Ruller R."/>
            <person name="Salamov A."/>
            <person name="Salih N.S."/>
            <person name="Samson R.A."/>
            <person name="Sandor E."/>
            <person name="Sanguinetti M."/>
            <person name="Schuetze T."/>
            <person name="Sepcic K."/>
            <person name="Shelest E."/>
            <person name="Sherlock G."/>
            <person name="Sophianopoulou V."/>
            <person name="Squina F.M."/>
            <person name="Sun H."/>
            <person name="Susca A."/>
            <person name="Todd R.B."/>
            <person name="Tsang A."/>
            <person name="Unkles S.E."/>
            <person name="van de Wiele N."/>
            <person name="van Rossen-Uffink D."/>
            <person name="Oliveira J.V."/>
            <person name="Vesth T.C."/>
            <person name="Visser J."/>
            <person name="Yu J.-H."/>
            <person name="Zhou M."/>
            <person name="Andersen M.R."/>
            <person name="Archer D.B."/>
            <person name="Baker S.E."/>
            <person name="Benoit I."/>
            <person name="Brakhage A.A."/>
            <person name="Braus G.H."/>
            <person name="Fischer R."/>
            <person name="Frisvad J.C."/>
            <person name="Goldman G.H."/>
            <person name="Houbraken J."/>
            <person name="Oakley B."/>
            <person name="Pocsi I."/>
            <person name="Scazzocchio C."/>
            <person name="Seiboth B."/>
            <person name="vanKuyk P.A."/>
            <person name="Wortman J."/>
            <person name="Dyer P.S."/>
            <person name="Grigoriev I.V."/>
        </authorList>
    </citation>
    <scope>NUCLEOTIDE SEQUENCE [LARGE SCALE GENOMIC DNA]</scope>
    <source>
        <strain evidence="2">CBS 106.47</strain>
    </source>
</reference>
<organism evidence="1 2">
    <name type="scientific">Aspergillus luchuensis (strain CBS 106.47)</name>
    <dbReference type="NCBI Taxonomy" id="1137211"/>
    <lineage>
        <taxon>Eukaryota</taxon>
        <taxon>Fungi</taxon>
        <taxon>Dikarya</taxon>
        <taxon>Ascomycota</taxon>
        <taxon>Pezizomycotina</taxon>
        <taxon>Eurotiomycetes</taxon>
        <taxon>Eurotiomycetidae</taxon>
        <taxon>Eurotiales</taxon>
        <taxon>Aspergillaceae</taxon>
        <taxon>Aspergillus</taxon>
        <taxon>Aspergillus subgen. Circumdati</taxon>
    </lineage>
</organism>
<dbReference type="AlphaFoldDB" id="A0A1M3TDU9"/>
<accession>A0A1M3TDU9</accession>
<sequence>MIPQKAFFRSHIPGSRRLRSGAIIGILHLSLGISQPISVDCCAAICLANSMKCNLGFRAYHPSSLYQSCLYPPLITYTGCPHSVLYKKPITYINSHSKFFTMDKHITDSTIPFPSSVNKKKKCKELSLLHCWFVAH</sequence>
<dbReference type="EMBL" id="KV878243">
    <property type="protein sequence ID" value="OJZ84919.1"/>
    <property type="molecule type" value="Genomic_DNA"/>
</dbReference>
<name>A0A1M3TDU9_ASPLC</name>
<proteinExistence type="predicted"/>
<evidence type="ECO:0000313" key="2">
    <source>
        <dbReference type="Proteomes" id="UP000184063"/>
    </source>
</evidence>